<dbReference type="EMBL" id="CAJVPL010000109">
    <property type="protein sequence ID" value="CAG8448199.1"/>
    <property type="molecule type" value="Genomic_DNA"/>
</dbReference>
<feature type="domain" description="Trafficking protein particle complex II-specific subunit 65 IgD3" evidence="2">
    <location>
        <begin position="586"/>
        <end position="650"/>
    </location>
</feature>
<comment type="caution">
    <text evidence="3">The sequence shown here is derived from an EMBL/GenBank/DDBJ whole genome shotgun (WGS) entry which is preliminary data.</text>
</comment>
<proteinExistence type="predicted"/>
<feature type="region of interest" description="Disordered" evidence="1">
    <location>
        <begin position="354"/>
        <end position="373"/>
    </location>
</feature>
<reference evidence="3" key="1">
    <citation type="submission" date="2021-06" db="EMBL/GenBank/DDBJ databases">
        <authorList>
            <person name="Kallberg Y."/>
            <person name="Tangrot J."/>
            <person name="Rosling A."/>
        </authorList>
    </citation>
    <scope>NUCLEOTIDE SEQUENCE</scope>
    <source>
        <strain evidence="3">MT106</strain>
    </source>
</reference>
<organism evidence="3 4">
    <name type="scientific">Ambispora gerdemannii</name>
    <dbReference type="NCBI Taxonomy" id="144530"/>
    <lineage>
        <taxon>Eukaryota</taxon>
        <taxon>Fungi</taxon>
        <taxon>Fungi incertae sedis</taxon>
        <taxon>Mucoromycota</taxon>
        <taxon>Glomeromycotina</taxon>
        <taxon>Glomeromycetes</taxon>
        <taxon>Archaeosporales</taxon>
        <taxon>Ambisporaceae</taxon>
        <taxon>Ambispora</taxon>
    </lineage>
</organism>
<dbReference type="GO" id="GO:1990071">
    <property type="term" value="C:TRAPPII protein complex"/>
    <property type="evidence" value="ECO:0007669"/>
    <property type="project" value="InterPro"/>
</dbReference>
<keyword evidence="4" id="KW-1185">Reference proteome</keyword>
<accession>A0A9N8VFJ0</accession>
<evidence type="ECO:0000259" key="2">
    <source>
        <dbReference type="Pfam" id="PF12735"/>
    </source>
</evidence>
<dbReference type="PANTHER" id="PTHR28159:SF1">
    <property type="entry name" value="TRAFFICKING PROTEIN PARTICLE COMPLEX II-SPECIFIC SUBUNIT 65"/>
    <property type="match status" value="1"/>
</dbReference>
<name>A0A9N8VFJ0_9GLOM</name>
<dbReference type="GO" id="GO:0006891">
    <property type="term" value="P:intra-Golgi vesicle-mediated transport"/>
    <property type="evidence" value="ECO:0007669"/>
    <property type="project" value="InterPro"/>
</dbReference>
<dbReference type="Proteomes" id="UP000789831">
    <property type="component" value="Unassembled WGS sequence"/>
</dbReference>
<protein>
    <submittedName>
        <fullName evidence="3">2141_t:CDS:1</fullName>
    </submittedName>
</protein>
<dbReference type="AlphaFoldDB" id="A0A9N8VFJ0"/>
<dbReference type="PANTHER" id="PTHR28159">
    <property type="entry name" value="TRAFFICKING PROTEIN PARTICLE COMPLEX II-SPECIFIC SUBUNIT 65"/>
    <property type="match status" value="1"/>
</dbReference>
<dbReference type="GO" id="GO:0005802">
    <property type="term" value="C:trans-Golgi network"/>
    <property type="evidence" value="ECO:0007669"/>
    <property type="project" value="TreeGrafter"/>
</dbReference>
<evidence type="ECO:0000256" key="1">
    <source>
        <dbReference type="SAM" id="MobiDB-lite"/>
    </source>
</evidence>
<gene>
    <name evidence="3" type="ORF">AGERDE_LOCUS1554</name>
</gene>
<feature type="region of interest" description="Disordered" evidence="1">
    <location>
        <begin position="93"/>
        <end position="129"/>
    </location>
</feature>
<dbReference type="OrthoDB" id="538223at2759"/>
<evidence type="ECO:0000313" key="4">
    <source>
        <dbReference type="Proteomes" id="UP000789831"/>
    </source>
</evidence>
<evidence type="ECO:0000313" key="3">
    <source>
        <dbReference type="EMBL" id="CAG8448199.1"/>
    </source>
</evidence>
<feature type="compositionally biased region" description="Low complexity" evidence="1">
    <location>
        <begin position="101"/>
        <end position="117"/>
    </location>
</feature>
<dbReference type="InterPro" id="IPR055420">
    <property type="entry name" value="IgD3_Trs65"/>
</dbReference>
<sequence length="661" mass="72269">MKSPEILFTEAILDITTPNGVLRCIPEDVEKIFCARARTQAYYDEQLFFYLIVRLSSDSGINDHASATAFFQQLEIFAEASLIDGSVLSAPSPPPPPVYRLPPGRSRSNSTGTSPTTPTSPLPTPMDKKTPKVDGTVIYSYVYNSKAKDREMLVISRNECWCCIAPLAVPVAYVKTRAQSPALALTTIVSQRAQTLIQKDSDDSNPYSTDNFTTVNLFQGLSDGNLVFPTSRIHAAESKRQNTYPNYPMPVRPQPIKRTVRKVLPVKSALNVRMRTTSVSPLDNVLMMSVELENNTDAGSAFEVEAVKVEIASGIVTKYDWGIENNDKFPLTLHPVDQVTFLYSITILEEAVAPKNSPQSFPPPNPYASRASSRRSSIASVFSSSSTVAPTEDRQRHVSIVVRGSPALDGVRSRSVESRWNCMLDLSNLRRRDDSMPPQIPGIPGYNQRLSMQYNSMKTPTQAATPSRPASIFSPGAMTPTPTKGTFSAGGQRTFAGLPTIPDNDVLSAVGNGILAATSKKIADRETSDGVVVSFSEPPNKRALKHLPPLPSGGKLPHPEALGHGHSTIEAFMEEAEFLKRYLEFETNEADIICLENNVRIGPLNPSTCESVSLHFIAIRESLHVIDLVQLVDNDTGFITNLRNVLEIYVGKGNNGSVSVK</sequence>
<dbReference type="Pfam" id="PF12735">
    <property type="entry name" value="IgD3_Trs65"/>
    <property type="match status" value="1"/>
</dbReference>
<dbReference type="InterPro" id="IPR024662">
    <property type="entry name" value="Trs65"/>
</dbReference>